<feature type="domain" description="Nudix hydrolase" evidence="1">
    <location>
        <begin position="4"/>
        <end position="170"/>
    </location>
</feature>
<evidence type="ECO:0000313" key="3">
    <source>
        <dbReference type="Proteomes" id="UP000231019"/>
    </source>
</evidence>
<sequence>MPEFIPSAALILVAQEPELRVFLVRRAADQRFFPDQWTFPGGKLDALDGPESDLLSFQFCALRELLEETGLLPGFGGSAEALADLRHDLLNGKPFPRILDLPLLQDLGWRVMPPFAPRRFETRYFLGTVAACAQDFALNAELSEAAWWKPSELLQKWQKGQILVPPPVRSLVEILASHGRDLERLSALANDRDTLFADLEIFPGFEVIPLRTPTLPPATHTNCALIGREQFVIVDPASPYPEEQALLLNRIESRIDQGHQPVSIVLTHHHIDHMGGAVALRNRLQLPILAHPETARLLAEQFEIDQLIEEGHVWNLSSDAALPWILQAIHTPGHDPGHLCLLDLRQNLAHVGDMLAGIGTILIEHPEGNMQAYLDSLRRLQSLNLKAVIPSHGPVIHRPSQTCAEYLAHREMRENQILACLEKGAQTEEALLNEVYAGLAPQLLPLARRSLLAHLHKLKHEKRLEEQAAVWSKK</sequence>
<dbReference type="Proteomes" id="UP000231019">
    <property type="component" value="Unassembled WGS sequence"/>
</dbReference>
<dbReference type="InterPro" id="IPR001279">
    <property type="entry name" value="Metallo-B-lactamas"/>
</dbReference>
<dbReference type="AlphaFoldDB" id="A0A2M7G293"/>
<dbReference type="SUPFAM" id="SSF55811">
    <property type="entry name" value="Nudix"/>
    <property type="match status" value="1"/>
</dbReference>
<dbReference type="InterPro" id="IPR000086">
    <property type="entry name" value="NUDIX_hydrolase_dom"/>
</dbReference>
<accession>A0A2M7G293</accession>
<proteinExistence type="predicted"/>
<reference evidence="2 3" key="1">
    <citation type="submission" date="2017-09" db="EMBL/GenBank/DDBJ databases">
        <title>Depth-based differentiation of microbial function through sediment-hosted aquifers and enrichment of novel symbionts in the deep terrestrial subsurface.</title>
        <authorList>
            <person name="Probst A.J."/>
            <person name="Ladd B."/>
            <person name="Jarett J.K."/>
            <person name="Geller-Mcgrath D.E."/>
            <person name="Sieber C.M."/>
            <person name="Emerson J.B."/>
            <person name="Anantharaman K."/>
            <person name="Thomas B.C."/>
            <person name="Malmstrom R."/>
            <person name="Stieglmeier M."/>
            <person name="Klingl A."/>
            <person name="Woyke T."/>
            <person name="Ryan C.M."/>
            <person name="Banfield J.F."/>
        </authorList>
    </citation>
    <scope>NUCLEOTIDE SEQUENCE [LARGE SCALE GENOMIC DNA]</scope>
    <source>
        <strain evidence="2">CG17_big_fil_post_rev_8_21_14_2_50_48_46</strain>
    </source>
</reference>
<dbReference type="InterPro" id="IPR015797">
    <property type="entry name" value="NUDIX_hydrolase-like_dom_sf"/>
</dbReference>
<dbReference type="Gene3D" id="3.90.79.10">
    <property type="entry name" value="Nucleoside Triphosphate Pyrophosphohydrolase"/>
    <property type="match status" value="1"/>
</dbReference>
<name>A0A2M7G293_9BACT</name>
<dbReference type="InterPro" id="IPR050662">
    <property type="entry name" value="Sec-metab_biosynth-thioest"/>
</dbReference>
<dbReference type="Pfam" id="PF00753">
    <property type="entry name" value="Lactamase_B"/>
    <property type="match status" value="1"/>
</dbReference>
<dbReference type="PROSITE" id="PS51462">
    <property type="entry name" value="NUDIX"/>
    <property type="match status" value="1"/>
</dbReference>
<dbReference type="PANTHER" id="PTHR23131">
    <property type="entry name" value="ENDORIBONUCLEASE LACTB2"/>
    <property type="match status" value="1"/>
</dbReference>
<comment type="caution">
    <text evidence="2">The sequence shown here is derived from an EMBL/GenBank/DDBJ whole genome shotgun (WGS) entry which is preliminary data.</text>
</comment>
<dbReference type="Gene3D" id="3.60.15.10">
    <property type="entry name" value="Ribonuclease Z/Hydroxyacylglutathione hydrolase-like"/>
    <property type="match status" value="1"/>
</dbReference>
<organism evidence="2 3">
    <name type="scientific">bacterium (Candidatus Blackallbacteria) CG17_big_fil_post_rev_8_21_14_2_50_48_46</name>
    <dbReference type="NCBI Taxonomy" id="2014261"/>
    <lineage>
        <taxon>Bacteria</taxon>
        <taxon>Candidatus Blackallbacteria</taxon>
    </lineage>
</organism>
<dbReference type="Pfam" id="PF17778">
    <property type="entry name" value="WHD_BLACT"/>
    <property type="match status" value="1"/>
</dbReference>
<protein>
    <recommendedName>
        <fullName evidence="1">Nudix hydrolase domain-containing protein</fullName>
    </recommendedName>
</protein>
<dbReference type="Gene3D" id="1.10.10.10">
    <property type="entry name" value="Winged helix-like DNA-binding domain superfamily/Winged helix DNA-binding domain"/>
    <property type="match status" value="1"/>
</dbReference>
<dbReference type="Pfam" id="PF00293">
    <property type="entry name" value="NUDIX"/>
    <property type="match status" value="1"/>
</dbReference>
<evidence type="ECO:0000313" key="2">
    <source>
        <dbReference type="EMBL" id="PIW15926.1"/>
    </source>
</evidence>
<dbReference type="PANTHER" id="PTHR23131:SF0">
    <property type="entry name" value="ENDORIBONUCLEASE LACTB2"/>
    <property type="match status" value="1"/>
</dbReference>
<dbReference type="SMART" id="SM00849">
    <property type="entry name" value="Lactamase_B"/>
    <property type="match status" value="1"/>
</dbReference>
<evidence type="ECO:0000259" key="1">
    <source>
        <dbReference type="PROSITE" id="PS51462"/>
    </source>
</evidence>
<dbReference type="InterPro" id="IPR036388">
    <property type="entry name" value="WH-like_DNA-bd_sf"/>
</dbReference>
<dbReference type="InterPro" id="IPR041516">
    <property type="entry name" value="LACTB2_WH"/>
</dbReference>
<dbReference type="EMBL" id="PFFQ01000041">
    <property type="protein sequence ID" value="PIW15926.1"/>
    <property type="molecule type" value="Genomic_DNA"/>
</dbReference>
<dbReference type="InterPro" id="IPR036866">
    <property type="entry name" value="RibonucZ/Hydroxyglut_hydro"/>
</dbReference>
<gene>
    <name evidence="2" type="ORF">COW36_14500</name>
</gene>
<dbReference type="SUPFAM" id="SSF56281">
    <property type="entry name" value="Metallo-hydrolase/oxidoreductase"/>
    <property type="match status" value="1"/>
</dbReference>